<evidence type="ECO:0000259" key="6">
    <source>
        <dbReference type="Pfam" id="PF00884"/>
    </source>
</evidence>
<dbReference type="EC" id="3.1.6.1" evidence="7"/>
<dbReference type="PANTHER" id="PTHR47371">
    <property type="entry name" value="LIPOTEICHOIC ACID SYNTHASE"/>
    <property type="match status" value="1"/>
</dbReference>
<dbReference type="InterPro" id="IPR017850">
    <property type="entry name" value="Alkaline_phosphatase_core_sf"/>
</dbReference>
<dbReference type="InterPro" id="IPR050448">
    <property type="entry name" value="OpgB/LTA_synthase_biosynth"/>
</dbReference>
<sequence>MHNNEANFYGRRKVFSNLGFDTFTSEEYMAEQTDTNPTDWMRDRNLIKYIFQALRETDDPDYIYTISVQGHGDYPEEPMIENPKIKVTGASSQAENYKWEYFANQMYEMDQFVKDLTDALSQYEEDVVLVMYGDHLPTMGLKVTDVKNK</sequence>
<dbReference type="AlphaFoldDB" id="J9F8X8"/>
<dbReference type="GO" id="GO:0005886">
    <property type="term" value="C:plasma membrane"/>
    <property type="evidence" value="ECO:0007669"/>
    <property type="project" value="UniProtKB-SubCell"/>
</dbReference>
<keyword evidence="7" id="KW-0378">Hydrolase</keyword>
<keyword evidence="3" id="KW-0812">Transmembrane</keyword>
<evidence type="ECO:0000256" key="5">
    <source>
        <dbReference type="ARBA" id="ARBA00023136"/>
    </source>
</evidence>
<comment type="caution">
    <text evidence="7">The sequence shown here is derived from an EMBL/GenBank/DDBJ whole genome shotgun (WGS) entry which is preliminary data.</text>
</comment>
<accession>J9F8X8</accession>
<proteinExistence type="predicted"/>
<evidence type="ECO:0000256" key="4">
    <source>
        <dbReference type="ARBA" id="ARBA00022989"/>
    </source>
</evidence>
<organism evidence="7">
    <name type="scientific">gut metagenome</name>
    <dbReference type="NCBI Taxonomy" id="749906"/>
    <lineage>
        <taxon>unclassified sequences</taxon>
        <taxon>metagenomes</taxon>
        <taxon>organismal metagenomes</taxon>
    </lineage>
</organism>
<comment type="subcellular location">
    <subcellularLocation>
        <location evidence="1">Cell membrane</location>
        <topology evidence="1">Multi-pass membrane protein</topology>
    </subcellularLocation>
</comment>
<dbReference type="Pfam" id="PF00884">
    <property type="entry name" value="Sulfatase"/>
    <property type="match status" value="1"/>
</dbReference>
<evidence type="ECO:0000256" key="1">
    <source>
        <dbReference type="ARBA" id="ARBA00004651"/>
    </source>
</evidence>
<dbReference type="GO" id="GO:0004065">
    <property type="term" value="F:arylsulfatase activity"/>
    <property type="evidence" value="ECO:0007669"/>
    <property type="project" value="UniProtKB-EC"/>
</dbReference>
<name>J9F8X8_9ZZZZ</name>
<keyword evidence="2" id="KW-1003">Cell membrane</keyword>
<evidence type="ECO:0000256" key="3">
    <source>
        <dbReference type="ARBA" id="ARBA00022692"/>
    </source>
</evidence>
<keyword evidence="5" id="KW-0472">Membrane</keyword>
<gene>
    <name evidence="7" type="ORF">EVA_20537</name>
</gene>
<dbReference type="EMBL" id="AMCI01008238">
    <property type="protein sequence ID" value="EJW91356.1"/>
    <property type="molecule type" value="Genomic_DNA"/>
</dbReference>
<feature type="non-terminal residue" evidence="7">
    <location>
        <position position="149"/>
    </location>
</feature>
<evidence type="ECO:0000313" key="7">
    <source>
        <dbReference type="EMBL" id="EJW91356.1"/>
    </source>
</evidence>
<dbReference type="SUPFAM" id="SSF53649">
    <property type="entry name" value="Alkaline phosphatase-like"/>
    <property type="match status" value="1"/>
</dbReference>
<dbReference type="PANTHER" id="PTHR47371:SF3">
    <property type="entry name" value="PHOSPHOGLYCEROL TRANSFERASE I"/>
    <property type="match status" value="1"/>
</dbReference>
<protein>
    <submittedName>
        <fullName evidence="7">Protein containing Sulfatase domain protein</fullName>
        <ecNumber evidence="7">3.1.6.1</ecNumber>
    </submittedName>
</protein>
<dbReference type="InterPro" id="IPR000917">
    <property type="entry name" value="Sulfatase_N"/>
</dbReference>
<keyword evidence="4" id="KW-1133">Transmembrane helix</keyword>
<evidence type="ECO:0000256" key="2">
    <source>
        <dbReference type="ARBA" id="ARBA00022475"/>
    </source>
</evidence>
<reference evidence="7" key="1">
    <citation type="journal article" date="2012" name="PLoS ONE">
        <title>Gene sets for utilization of primary and secondary nutrition supplies in the distal gut of endangered iberian lynx.</title>
        <authorList>
            <person name="Alcaide M."/>
            <person name="Messina E."/>
            <person name="Richter M."/>
            <person name="Bargiela R."/>
            <person name="Peplies J."/>
            <person name="Huws S.A."/>
            <person name="Newbold C.J."/>
            <person name="Golyshin P.N."/>
            <person name="Simon M.A."/>
            <person name="Lopez G."/>
            <person name="Yakimov M.M."/>
            <person name="Ferrer M."/>
        </authorList>
    </citation>
    <scope>NUCLEOTIDE SEQUENCE</scope>
</reference>
<dbReference type="Gene3D" id="3.40.720.10">
    <property type="entry name" value="Alkaline Phosphatase, subunit A"/>
    <property type="match status" value="1"/>
</dbReference>
<feature type="domain" description="Sulfatase N-terminal" evidence="6">
    <location>
        <begin position="1"/>
        <end position="139"/>
    </location>
</feature>